<dbReference type="PANTHER" id="PTHR31072:SF147">
    <property type="entry name" value="TRANSCRIPTION FACTOR TCP13"/>
    <property type="match status" value="1"/>
</dbReference>
<protein>
    <recommendedName>
        <fullName evidence="6">TCP domain-containing protein</fullName>
    </recommendedName>
</protein>
<dbReference type="GO" id="GO:0005634">
    <property type="term" value="C:nucleus"/>
    <property type="evidence" value="ECO:0007669"/>
    <property type="project" value="UniProtKB-SubCell"/>
</dbReference>
<feature type="non-terminal residue" evidence="7">
    <location>
        <position position="1"/>
    </location>
</feature>
<keyword evidence="4" id="KW-0804">Transcription</keyword>
<dbReference type="Gramene" id="TVU35027">
    <property type="protein sequence ID" value="TVU35027"/>
    <property type="gene ID" value="EJB05_16893"/>
</dbReference>
<dbReference type="PANTHER" id="PTHR31072">
    <property type="entry name" value="TRANSCRIPTION FACTOR TCP4-RELATED"/>
    <property type="match status" value="1"/>
</dbReference>
<proteinExistence type="predicted"/>
<sequence length="355" mass="37752">MRSGLSAALATCPGQPLLLRQRRGKLEGEQRQEEQRMVVVVKGQGGDSDADHLCGRVFPPQACVAAGDDNQRQRAADEEQAAAARNHHAAAVAATSTRQWSAQTESRIVRVSRVFGGKDRHSKVKTVKGLRDRRVRLSVPTAIQLYDLQDRLGLNQPSKVVDWLLNAARHEIDKLPPLQFPPHQDLVMGHHHHHHLPSAMPLMHDEKFGHHIAALAAAGEAGANNKAGDGGDADHHHLGRFPGGGGGFHRFMGLNHSLGMANAAMAYSNSYTTGEGHGITAAATGAASPHVAAAAAAAAHHSSFPSLLSLAPGPHHQLVFYSSEADQQQFQVGNNLGSQGLSLSSARAFHDQAGS</sequence>
<keyword evidence="8" id="KW-1185">Reference proteome</keyword>
<evidence type="ECO:0000256" key="5">
    <source>
        <dbReference type="ARBA" id="ARBA00023242"/>
    </source>
</evidence>
<dbReference type="PROSITE" id="PS51369">
    <property type="entry name" value="TCP"/>
    <property type="match status" value="1"/>
</dbReference>
<gene>
    <name evidence="7" type="ORF">EJB05_16893</name>
</gene>
<evidence type="ECO:0000313" key="8">
    <source>
        <dbReference type="Proteomes" id="UP000324897"/>
    </source>
</evidence>
<keyword evidence="5" id="KW-0539">Nucleus</keyword>
<comment type="subcellular location">
    <subcellularLocation>
        <location evidence="1">Nucleus</location>
    </subcellularLocation>
</comment>
<comment type="caution">
    <text evidence="7">The sequence shown here is derived from an EMBL/GenBank/DDBJ whole genome shotgun (WGS) entry which is preliminary data.</text>
</comment>
<evidence type="ECO:0000256" key="4">
    <source>
        <dbReference type="ARBA" id="ARBA00023163"/>
    </source>
</evidence>
<keyword evidence="2" id="KW-0805">Transcription regulation</keyword>
<dbReference type="AlphaFoldDB" id="A0A5J9VHR1"/>
<dbReference type="OrthoDB" id="1927134at2759"/>
<evidence type="ECO:0000313" key="7">
    <source>
        <dbReference type="EMBL" id="TVU35027.1"/>
    </source>
</evidence>
<dbReference type="InterPro" id="IPR005333">
    <property type="entry name" value="Transcription_factor_TCP"/>
</dbReference>
<dbReference type="Proteomes" id="UP000324897">
    <property type="component" value="Unassembled WGS sequence"/>
</dbReference>
<dbReference type="InterPro" id="IPR017887">
    <property type="entry name" value="TF_TCP_subgr"/>
</dbReference>
<dbReference type="GO" id="GO:0043565">
    <property type="term" value="F:sequence-specific DNA binding"/>
    <property type="evidence" value="ECO:0007669"/>
    <property type="project" value="TreeGrafter"/>
</dbReference>
<evidence type="ECO:0000256" key="3">
    <source>
        <dbReference type="ARBA" id="ARBA00023125"/>
    </source>
</evidence>
<evidence type="ECO:0000259" key="6">
    <source>
        <dbReference type="PROSITE" id="PS51369"/>
    </source>
</evidence>
<name>A0A5J9VHR1_9POAL</name>
<accession>A0A5J9VHR1</accession>
<keyword evidence="3" id="KW-0238">DNA-binding</keyword>
<dbReference type="GO" id="GO:0003700">
    <property type="term" value="F:DNA-binding transcription factor activity"/>
    <property type="evidence" value="ECO:0007669"/>
    <property type="project" value="InterPro"/>
</dbReference>
<evidence type="ECO:0000256" key="1">
    <source>
        <dbReference type="ARBA" id="ARBA00004123"/>
    </source>
</evidence>
<evidence type="ECO:0000256" key="2">
    <source>
        <dbReference type="ARBA" id="ARBA00023015"/>
    </source>
</evidence>
<reference evidence="7 8" key="1">
    <citation type="journal article" date="2019" name="Sci. Rep.">
        <title>A high-quality genome of Eragrostis curvula grass provides insights into Poaceae evolution and supports new strategies to enhance forage quality.</title>
        <authorList>
            <person name="Carballo J."/>
            <person name="Santos B.A.C.M."/>
            <person name="Zappacosta D."/>
            <person name="Garbus I."/>
            <person name="Selva J.P."/>
            <person name="Gallo C.A."/>
            <person name="Diaz A."/>
            <person name="Albertini E."/>
            <person name="Caccamo M."/>
            <person name="Echenique V."/>
        </authorList>
    </citation>
    <scope>NUCLEOTIDE SEQUENCE [LARGE SCALE GENOMIC DNA]</scope>
    <source>
        <strain evidence="8">cv. Victoria</strain>
        <tissue evidence="7">Leaf</tissue>
    </source>
</reference>
<feature type="domain" description="TCP" evidence="6">
    <location>
        <begin position="117"/>
        <end position="175"/>
    </location>
</feature>
<dbReference type="Pfam" id="PF03634">
    <property type="entry name" value="TCP"/>
    <property type="match status" value="1"/>
</dbReference>
<dbReference type="EMBL" id="RWGY01000009">
    <property type="protein sequence ID" value="TVU35027.1"/>
    <property type="molecule type" value="Genomic_DNA"/>
</dbReference>
<organism evidence="7 8">
    <name type="scientific">Eragrostis curvula</name>
    <name type="common">weeping love grass</name>
    <dbReference type="NCBI Taxonomy" id="38414"/>
    <lineage>
        <taxon>Eukaryota</taxon>
        <taxon>Viridiplantae</taxon>
        <taxon>Streptophyta</taxon>
        <taxon>Embryophyta</taxon>
        <taxon>Tracheophyta</taxon>
        <taxon>Spermatophyta</taxon>
        <taxon>Magnoliopsida</taxon>
        <taxon>Liliopsida</taxon>
        <taxon>Poales</taxon>
        <taxon>Poaceae</taxon>
        <taxon>PACMAD clade</taxon>
        <taxon>Chloridoideae</taxon>
        <taxon>Eragrostideae</taxon>
        <taxon>Eragrostidinae</taxon>
        <taxon>Eragrostis</taxon>
    </lineage>
</organism>